<dbReference type="Gene3D" id="3.40.30.10">
    <property type="entry name" value="Glutaredoxin"/>
    <property type="match status" value="1"/>
</dbReference>
<keyword evidence="3" id="KW-0560">Oxidoreductase</keyword>
<dbReference type="SUPFAM" id="SSF52833">
    <property type="entry name" value="Thioredoxin-like"/>
    <property type="match status" value="1"/>
</dbReference>
<evidence type="ECO:0000256" key="1">
    <source>
        <dbReference type="ARBA" id="ARBA00006926"/>
    </source>
</evidence>
<dbReference type="GO" id="GO:0004601">
    <property type="term" value="F:peroxidase activity"/>
    <property type="evidence" value="ECO:0007669"/>
    <property type="project" value="UniProtKB-KW"/>
</dbReference>
<dbReference type="InterPro" id="IPR036249">
    <property type="entry name" value="Thioredoxin-like_sf"/>
</dbReference>
<evidence type="ECO:0000256" key="2">
    <source>
        <dbReference type="ARBA" id="ARBA00022559"/>
    </source>
</evidence>
<dbReference type="InterPro" id="IPR000889">
    <property type="entry name" value="Glutathione_peroxidase"/>
</dbReference>
<name>A0A8C9H2Y4_9PRIM</name>
<comment type="similarity">
    <text evidence="1">Belongs to the glutathione peroxidase family.</text>
</comment>
<evidence type="ECO:0000313" key="4">
    <source>
        <dbReference type="Ensembl" id="ENSPTEP00000013659.1"/>
    </source>
</evidence>
<reference evidence="4" key="2">
    <citation type="submission" date="2025-09" db="UniProtKB">
        <authorList>
            <consortium name="Ensembl"/>
        </authorList>
    </citation>
    <scope>IDENTIFICATION</scope>
</reference>
<accession>A0A8C9H2Y4</accession>
<evidence type="ECO:0008006" key="6">
    <source>
        <dbReference type="Google" id="ProtNLM"/>
    </source>
</evidence>
<dbReference type="PROSITE" id="PS51355">
    <property type="entry name" value="GLUTATHIONE_PEROXID_3"/>
    <property type="match status" value="1"/>
</dbReference>
<proteinExistence type="inferred from homology"/>
<dbReference type="Ensembl" id="ENSPTET00000020492.1">
    <property type="protein sequence ID" value="ENSPTEP00000013659.1"/>
    <property type="gene ID" value="ENSPTEG00000015269.1"/>
</dbReference>
<sequence length="67" mass="7902">VFYPVKVNGKDTHELFKFLKMHDDKGMLENIGWNFGKFLVDRNGNVFDYFSPKISPLKLEKKILQLL</sequence>
<evidence type="ECO:0000256" key="3">
    <source>
        <dbReference type="ARBA" id="ARBA00023002"/>
    </source>
</evidence>
<organism evidence="4 5">
    <name type="scientific">Piliocolobus tephrosceles</name>
    <name type="common">Ugandan red Colobus</name>
    <dbReference type="NCBI Taxonomy" id="591936"/>
    <lineage>
        <taxon>Eukaryota</taxon>
        <taxon>Metazoa</taxon>
        <taxon>Chordata</taxon>
        <taxon>Craniata</taxon>
        <taxon>Vertebrata</taxon>
        <taxon>Euteleostomi</taxon>
        <taxon>Mammalia</taxon>
        <taxon>Eutheria</taxon>
        <taxon>Euarchontoglires</taxon>
        <taxon>Primates</taxon>
        <taxon>Haplorrhini</taxon>
        <taxon>Catarrhini</taxon>
        <taxon>Cercopithecidae</taxon>
        <taxon>Colobinae</taxon>
        <taxon>Piliocolobus</taxon>
    </lineage>
</organism>
<dbReference type="PANTHER" id="PTHR11592:SF78">
    <property type="entry name" value="GLUTATHIONE PEROXIDASE"/>
    <property type="match status" value="1"/>
</dbReference>
<protein>
    <recommendedName>
        <fullName evidence="6">Glutathione peroxidase</fullName>
    </recommendedName>
</protein>
<dbReference type="GO" id="GO:0006979">
    <property type="term" value="P:response to oxidative stress"/>
    <property type="evidence" value="ECO:0007669"/>
    <property type="project" value="InterPro"/>
</dbReference>
<keyword evidence="5" id="KW-1185">Reference proteome</keyword>
<dbReference type="Proteomes" id="UP000694416">
    <property type="component" value="Unplaced"/>
</dbReference>
<dbReference type="PANTHER" id="PTHR11592">
    <property type="entry name" value="GLUTATHIONE PEROXIDASE"/>
    <property type="match status" value="1"/>
</dbReference>
<evidence type="ECO:0000313" key="5">
    <source>
        <dbReference type="Proteomes" id="UP000694416"/>
    </source>
</evidence>
<keyword evidence="2" id="KW-0575">Peroxidase</keyword>
<reference evidence="4" key="1">
    <citation type="submission" date="2025-08" db="UniProtKB">
        <authorList>
            <consortium name="Ensembl"/>
        </authorList>
    </citation>
    <scope>IDENTIFICATION</scope>
</reference>
<dbReference type="AlphaFoldDB" id="A0A8C9H2Y4"/>